<dbReference type="PANTHER" id="PTHR36441">
    <property type="entry name" value="HYPOTHETICAL CYTOSOLIC PROTEIN"/>
    <property type="match status" value="1"/>
</dbReference>
<dbReference type="Gene3D" id="3.30.70.1120">
    <property type="entry name" value="TT1725-like"/>
    <property type="match status" value="1"/>
</dbReference>
<accession>A0A2P2BWQ4</accession>
<reference evidence="1 2" key="1">
    <citation type="submission" date="2014-09" db="EMBL/GenBank/DDBJ databases">
        <authorList>
            <person name="Hornung B.V."/>
        </authorList>
    </citation>
    <scope>NUCLEOTIDE SEQUENCE [LARGE SCALE GENOMIC DNA]</scope>
    <source>
        <strain evidence="1 2">FRIFI</strain>
    </source>
</reference>
<gene>
    <name evidence="1" type="ORF">FRIFI_2086</name>
</gene>
<dbReference type="EMBL" id="LN650648">
    <property type="protein sequence ID" value="CEI73614.1"/>
    <property type="molecule type" value="Genomic_DNA"/>
</dbReference>
<dbReference type="KEGG" id="rhom:FRIFI_2086"/>
<dbReference type="AlphaFoldDB" id="A0A2P2BWQ4"/>
<dbReference type="Pfam" id="PF04456">
    <property type="entry name" value="DUF503"/>
    <property type="match status" value="1"/>
</dbReference>
<sequence>MKILVLKISLRANWVHSLKEKRMIVKSIIKKLQNNFNVSIIEVDNQDVHQIISIGICSISLEFSMCDSIKEKIINFIEDNTDALIFEIEEEIINY</sequence>
<evidence type="ECO:0008006" key="3">
    <source>
        <dbReference type="Google" id="ProtNLM"/>
    </source>
</evidence>
<dbReference type="Proteomes" id="UP000245695">
    <property type="component" value="Chromosome 1"/>
</dbReference>
<dbReference type="RefSeq" id="WP_166505813.1">
    <property type="nucleotide sequence ID" value="NZ_LN650648.1"/>
</dbReference>
<dbReference type="SUPFAM" id="SSF103007">
    <property type="entry name" value="Hypothetical protein TT1725"/>
    <property type="match status" value="1"/>
</dbReference>
<organism evidence="1 2">
    <name type="scientific">Romboutsia hominis</name>
    <dbReference type="NCBI Taxonomy" id="1507512"/>
    <lineage>
        <taxon>Bacteria</taxon>
        <taxon>Bacillati</taxon>
        <taxon>Bacillota</taxon>
        <taxon>Clostridia</taxon>
        <taxon>Peptostreptococcales</taxon>
        <taxon>Peptostreptococcaceae</taxon>
        <taxon>Romboutsia</taxon>
    </lineage>
</organism>
<dbReference type="InterPro" id="IPR007546">
    <property type="entry name" value="DUF503"/>
</dbReference>
<name>A0A2P2BWQ4_9FIRM</name>
<evidence type="ECO:0000313" key="2">
    <source>
        <dbReference type="Proteomes" id="UP000245695"/>
    </source>
</evidence>
<proteinExistence type="predicted"/>
<protein>
    <recommendedName>
        <fullName evidence="3">DUF503 domain-containing protein</fullName>
    </recommendedName>
</protein>
<evidence type="ECO:0000313" key="1">
    <source>
        <dbReference type="EMBL" id="CEI73614.1"/>
    </source>
</evidence>
<dbReference type="PANTHER" id="PTHR36441:SF1">
    <property type="entry name" value="DUF503 DOMAIN-CONTAINING PROTEIN"/>
    <property type="match status" value="1"/>
</dbReference>
<keyword evidence="2" id="KW-1185">Reference proteome</keyword>
<dbReference type="InterPro" id="IPR036746">
    <property type="entry name" value="TT1725-like_sf"/>
</dbReference>